<evidence type="ECO:0000313" key="6">
    <source>
        <dbReference type="EMBL" id="KAF9734097.1"/>
    </source>
</evidence>
<keyword evidence="1" id="KW-0547">Nucleotide-binding</keyword>
<dbReference type="InterPro" id="IPR027417">
    <property type="entry name" value="P-loop_NTPase"/>
</dbReference>
<keyword evidence="2" id="KW-0378">Hydrolase</keyword>
<proteinExistence type="predicted"/>
<dbReference type="InterPro" id="IPR050628">
    <property type="entry name" value="SNF2_RAD54_helicase_TF"/>
</dbReference>
<gene>
    <name evidence="6" type="ORF">PMIN01_08440</name>
</gene>
<dbReference type="SMART" id="SM00487">
    <property type="entry name" value="DEXDc"/>
    <property type="match status" value="1"/>
</dbReference>
<dbReference type="GO" id="GO:0008094">
    <property type="term" value="F:ATP-dependent activity, acting on DNA"/>
    <property type="evidence" value="ECO:0007669"/>
    <property type="project" value="TreeGrafter"/>
</dbReference>
<dbReference type="GO" id="GO:0006281">
    <property type="term" value="P:DNA repair"/>
    <property type="evidence" value="ECO:0007669"/>
    <property type="project" value="TreeGrafter"/>
</dbReference>
<dbReference type="InterPro" id="IPR049730">
    <property type="entry name" value="SNF2/RAD54-like_C"/>
</dbReference>
<organism evidence="6 7">
    <name type="scientific">Paraphaeosphaeria minitans</name>
    <dbReference type="NCBI Taxonomy" id="565426"/>
    <lineage>
        <taxon>Eukaryota</taxon>
        <taxon>Fungi</taxon>
        <taxon>Dikarya</taxon>
        <taxon>Ascomycota</taxon>
        <taxon>Pezizomycotina</taxon>
        <taxon>Dothideomycetes</taxon>
        <taxon>Pleosporomycetidae</taxon>
        <taxon>Pleosporales</taxon>
        <taxon>Massarineae</taxon>
        <taxon>Didymosphaeriaceae</taxon>
        <taxon>Paraphaeosphaeria</taxon>
    </lineage>
</organism>
<sequence>MDSFSGSAGTGSFSRLDSNQIVTLPVPLQWLSSDVSDSQRTYGNTVNELERSESDLSVELSPPGETDVLVCYGMCEKHPKTSTNECPQNLGRHLRVAGPRIADHHQITALEAKCDGRLSRTTPFLVDLESSEHFTSSNPITRGIISSHRGQMLQGLLDEKTLQLYTLCTVIVGSAPKRADFGALTSCTLEITVFGPWELVASIGLWFEEYDVFLQDPRTCHLDVKYCNPHKLASGDLETCPTLFEVTSREVGLGYMQEVTARPDLLDLLNGQNDLEEAPTSSVIQAHLYKHQRQALKFMQQRETGWALEKDTHDIWEISDSTQGRCFINRVSNTHREDPPQQFSGGIIADPMGLGKTLTMIALAASDLDHQNADPTDLSFGHDSKPMVQATLIIVPQPLLGTWEEQLRDHVKTNGLRFCRHHGRSRLNTLSDIIARNVVLTTYHTLSADWQASNGRGDHIVFSVKCRRLVLDEAHIVRNLKARMARAICDLDAVSRWAVTGTPIQNSLNDLAALLKVTRAFPYDEPRNCDRDISRLWKSGEDEEAVKRLKRVARCLVLRRAKHTIDLPPRHDQLCTVEFTPEEQALYDTIHQQTIRRIDDALQHEYEISTSGVFVNVLQQLESMRLVCDLGLHYQSRHEKKSSHETLDWSAVAQETFNTQREMETMICSQCTSALDLTGTYMDDISQEAPLFPQCLKYACPNCARRLRSAKQKMVCGHTPRCPVAPVSIFDTALEETPGHLASSPEKEPTEPPSKVKGLIDDLQSQPSDVKRTDPNVRVMLLTLSCGAMGLTLTEASRAYLMEPHWNPTFEEQALAHIHRIGQTRPVTTVRFYVQDSFEKRVMEVQESKKNLAGVLLSGHDGGQADDSLGALQRLRALL</sequence>
<evidence type="ECO:0000256" key="2">
    <source>
        <dbReference type="ARBA" id="ARBA00022801"/>
    </source>
</evidence>
<dbReference type="GO" id="GO:0005634">
    <property type="term" value="C:nucleus"/>
    <property type="evidence" value="ECO:0007669"/>
    <property type="project" value="TreeGrafter"/>
</dbReference>
<name>A0A9P6GEG4_9PLEO</name>
<dbReference type="InterPro" id="IPR038718">
    <property type="entry name" value="SNF2-like_sf"/>
</dbReference>
<dbReference type="CDD" id="cd18008">
    <property type="entry name" value="DEXDc_SHPRH-like"/>
    <property type="match status" value="1"/>
</dbReference>
<accession>A0A9P6GEG4</accession>
<dbReference type="Gene3D" id="3.40.50.10810">
    <property type="entry name" value="Tandem AAA-ATPase domain"/>
    <property type="match status" value="1"/>
</dbReference>
<dbReference type="Pfam" id="PF00176">
    <property type="entry name" value="SNF2-rel_dom"/>
    <property type="match status" value="1"/>
</dbReference>
<dbReference type="CDD" id="cd18793">
    <property type="entry name" value="SF2_C_SNF"/>
    <property type="match status" value="1"/>
</dbReference>
<dbReference type="Gene3D" id="3.40.50.300">
    <property type="entry name" value="P-loop containing nucleotide triphosphate hydrolases"/>
    <property type="match status" value="1"/>
</dbReference>
<evidence type="ECO:0000313" key="7">
    <source>
        <dbReference type="Proteomes" id="UP000756921"/>
    </source>
</evidence>
<protein>
    <submittedName>
        <fullName evidence="6">Alpha-mannosyltransferase</fullName>
    </submittedName>
</protein>
<dbReference type="AlphaFoldDB" id="A0A9P6GEG4"/>
<comment type="caution">
    <text evidence="6">The sequence shown here is derived from an EMBL/GenBank/DDBJ whole genome shotgun (WGS) entry which is preliminary data.</text>
</comment>
<dbReference type="GO" id="GO:0005524">
    <property type="term" value="F:ATP binding"/>
    <property type="evidence" value="ECO:0007669"/>
    <property type="project" value="UniProtKB-KW"/>
</dbReference>
<dbReference type="InterPro" id="IPR000330">
    <property type="entry name" value="SNF2_N"/>
</dbReference>
<dbReference type="OrthoDB" id="448448at2759"/>
<dbReference type="GO" id="GO:0016787">
    <property type="term" value="F:hydrolase activity"/>
    <property type="evidence" value="ECO:0007669"/>
    <property type="project" value="UniProtKB-KW"/>
</dbReference>
<keyword evidence="3" id="KW-0067">ATP-binding</keyword>
<evidence type="ECO:0000256" key="1">
    <source>
        <dbReference type="ARBA" id="ARBA00022741"/>
    </source>
</evidence>
<evidence type="ECO:0000256" key="4">
    <source>
        <dbReference type="SAM" id="MobiDB-lite"/>
    </source>
</evidence>
<dbReference type="InterPro" id="IPR014001">
    <property type="entry name" value="Helicase_ATP-bd"/>
</dbReference>
<dbReference type="SUPFAM" id="SSF52540">
    <property type="entry name" value="P-loop containing nucleoside triphosphate hydrolases"/>
    <property type="match status" value="2"/>
</dbReference>
<dbReference type="PANTHER" id="PTHR45626">
    <property type="entry name" value="TRANSCRIPTION TERMINATION FACTOR 2-RELATED"/>
    <property type="match status" value="1"/>
</dbReference>
<dbReference type="EMBL" id="WJXW01000008">
    <property type="protein sequence ID" value="KAF9734097.1"/>
    <property type="molecule type" value="Genomic_DNA"/>
</dbReference>
<feature type="domain" description="Helicase ATP-binding" evidence="5">
    <location>
        <begin position="337"/>
        <end position="521"/>
    </location>
</feature>
<keyword evidence="7" id="KW-1185">Reference proteome</keyword>
<evidence type="ECO:0000256" key="3">
    <source>
        <dbReference type="ARBA" id="ARBA00022840"/>
    </source>
</evidence>
<dbReference type="PANTHER" id="PTHR45626:SF22">
    <property type="entry name" value="DNA REPAIR PROTEIN RAD5"/>
    <property type="match status" value="1"/>
</dbReference>
<reference evidence="6" key="1">
    <citation type="journal article" date="2020" name="Mol. Plant Microbe Interact.">
        <title>Genome Sequence of the Biocontrol Agent Coniothyrium minitans strain Conio (IMI 134523).</title>
        <authorList>
            <person name="Patel D."/>
            <person name="Shittu T.A."/>
            <person name="Baroncelli R."/>
            <person name="Muthumeenakshi S."/>
            <person name="Osborne T.H."/>
            <person name="Janganan T.K."/>
            <person name="Sreenivasaprasad S."/>
        </authorList>
    </citation>
    <scope>NUCLEOTIDE SEQUENCE</scope>
    <source>
        <strain evidence="6">Conio</strain>
    </source>
</reference>
<feature type="region of interest" description="Disordered" evidence="4">
    <location>
        <begin position="737"/>
        <end position="760"/>
    </location>
</feature>
<dbReference type="Proteomes" id="UP000756921">
    <property type="component" value="Unassembled WGS sequence"/>
</dbReference>
<evidence type="ECO:0000259" key="5">
    <source>
        <dbReference type="PROSITE" id="PS51192"/>
    </source>
</evidence>
<dbReference type="PROSITE" id="PS51192">
    <property type="entry name" value="HELICASE_ATP_BIND_1"/>
    <property type="match status" value="1"/>
</dbReference>